<dbReference type="RefSeq" id="WP_150295190.1">
    <property type="nucleotide sequence ID" value="NZ_VTFH01000001.1"/>
</dbReference>
<reference evidence="1 2" key="1">
    <citation type="journal article" date="2018" name="Plant Biotechnol. Rep.">
        <title>Diversity and antifungal activity of endophytic bacteria associated with Panax ginseng seedlings.</title>
        <authorList>
            <person name="Park J.M."/>
            <person name="Hong C.E."/>
            <person name="Jo S.H."/>
        </authorList>
    </citation>
    <scope>NUCLEOTIDE SEQUENCE [LARGE SCALE GENOMIC DNA]</scope>
    <source>
        <strain evidence="1 2">PgKB38</strain>
    </source>
</reference>
<gene>
    <name evidence="1" type="ORF">FX985_03643</name>
</gene>
<organism evidence="1 2">
    <name type="scientific">Pseudomonas extremaustralis</name>
    <dbReference type="NCBI Taxonomy" id="359110"/>
    <lineage>
        <taxon>Bacteria</taxon>
        <taxon>Pseudomonadati</taxon>
        <taxon>Pseudomonadota</taxon>
        <taxon>Gammaproteobacteria</taxon>
        <taxon>Pseudomonadales</taxon>
        <taxon>Pseudomonadaceae</taxon>
        <taxon>Pseudomonas</taxon>
    </lineage>
</organism>
<proteinExistence type="predicted"/>
<evidence type="ECO:0000313" key="1">
    <source>
        <dbReference type="EMBL" id="KAA8563573.1"/>
    </source>
</evidence>
<dbReference type="Proteomes" id="UP000323425">
    <property type="component" value="Unassembled WGS sequence"/>
</dbReference>
<protein>
    <submittedName>
        <fullName evidence="1">Uncharacterized protein</fullName>
    </submittedName>
</protein>
<dbReference type="EMBL" id="VTFH01000001">
    <property type="protein sequence ID" value="KAA8563573.1"/>
    <property type="molecule type" value="Genomic_DNA"/>
</dbReference>
<comment type="caution">
    <text evidence="1">The sequence shown here is derived from an EMBL/GenBank/DDBJ whole genome shotgun (WGS) entry which is preliminary data.</text>
</comment>
<sequence length="286" mass="31537">MRQTTGSVNATITNNQVIPPKHDFKGDADRMQMYFEGTQLHIKATESIGGGINEMLGFDFVIADIVNDGVMRTYKFDTYTRGLYWAHENGGLKPYVVETGSLRLSLDKDNRLMGTFDFSATFNDFAVDVEKGEIDLVGFIIDAPLTSEPQNIGTGHMTGKVEGGPMPKPEFYTTVVSVRKIESHIKKYWEVAGFQEDGSPPIRNIILIVINEGTTNTSFNLATSTEVRVAFGRTDAFGFAYAISGSLDFTALPGTGRTEGRINCKVQRNEETPFAVIVKFDITDSV</sequence>
<accession>A0A5M9J5W9</accession>
<dbReference type="AlphaFoldDB" id="A0A5M9J5W9"/>
<evidence type="ECO:0000313" key="2">
    <source>
        <dbReference type="Proteomes" id="UP000323425"/>
    </source>
</evidence>
<name>A0A5M9J5W9_9PSED</name>